<dbReference type="AlphaFoldDB" id="H2ATD7"/>
<feature type="transmembrane region" description="Helical" evidence="7">
    <location>
        <begin position="678"/>
        <end position="698"/>
    </location>
</feature>
<dbReference type="RefSeq" id="XP_003956772.1">
    <property type="nucleotide sequence ID" value="XM_003956723.1"/>
</dbReference>
<dbReference type="eggNOG" id="KOG1134">
    <property type="taxonomic scope" value="Eukaryota"/>
</dbReference>
<feature type="transmembrane region" description="Helical" evidence="7">
    <location>
        <begin position="719"/>
        <end position="739"/>
    </location>
</feature>
<reference evidence="10 11" key="1">
    <citation type="journal article" date="2011" name="Proc. Natl. Acad. Sci. U.S.A.">
        <title>Evolutionary erosion of yeast sex chromosomes by mating-type switching accidents.</title>
        <authorList>
            <person name="Gordon J.L."/>
            <person name="Armisen D."/>
            <person name="Proux-Wera E."/>
            <person name="Oheigeartaigh S.S."/>
            <person name="Byrne K.P."/>
            <person name="Wolfe K.H."/>
        </authorList>
    </citation>
    <scope>NUCLEOTIDE SEQUENCE [LARGE SCALE GENOMIC DNA]</scope>
    <source>
        <strain evidence="11">ATCC 22294 / BCRC 22015 / CBS 2517 / CECT 1963 / NBRC 1671 / NRRL Y-8276</strain>
    </source>
</reference>
<feature type="transmembrane region" description="Helical" evidence="7">
    <location>
        <begin position="471"/>
        <end position="494"/>
    </location>
</feature>
<feature type="transmembrane region" description="Helical" evidence="7">
    <location>
        <begin position="71"/>
        <end position="92"/>
    </location>
</feature>
<accession>H2ATD7</accession>
<evidence type="ECO:0008006" key="12">
    <source>
        <dbReference type="Google" id="ProtNLM"/>
    </source>
</evidence>
<sequence>MSSEFLHSLNSYFNSIIEINNGTSLLIFKVKENSNSTSTAGNVTNTIIRKILASARNGSAHRHAGISWQRFLYGLLVSLVYFVFQLILFSVLRIKLKSLYQANRILSPKRFRGCWLSHIWDQNIDQYKDKLGLDAYLFMRFLRFLIFFFFTISMLNLPILLPIHFFSQTKSQSLDKFNMSNISSKNLIIHLVLCVFVICWFHLMLVSELRFIADLSNDITKAARYQNVLFLEKVDRHKTVLAEKFKLIGEANDVTFIPREYKRFYSQWSKMRQLEEKLEKIVFEIISQKFYDYGFTMPLHILSTNHVFEIWKAYKNMIGFYINKYIFFLKTITNRVTFSFIVKWVRVYGINIPFIKISSSSYLKNRYLSLEKTVNKYQIIVKRLNERKNILTLQSKKDYQSPKYFYNKAFISFDSSITAHIYGQFYLGKNNGRLKSSLVGPNPRDIMWSNLTVTAPMLLILRSIMAGTISIFIIVGWVIPVAIIGAISQIPYLVTKFLVPSILESNSEILSDMIASVFPVITLVFLTECAPYFFRLLSYLRGCRTGAEIEKDTQNWFFVFLFVQLFLVVTVSSGISFVIERIVNNPTYIPTLLAHELPKSSNFFCSFILIRGFAYSGGNLIRVKELLLELFYYKPFIYTPHKRFKRLSNSLTFQWGSIYPLFSVFGCIGIVYSLISPLILPLCCISFILVYFSFKYLFEYQFNKENKSETFGKLYPQSLLQLYAGVYFMEFCLLGLFALSNRYELSSCMIIISGFTIIAHFKISRIYMRRIKYVPLCPDLPKTNYSGKHVEKTNQLSEFVFPKADFNKNYKRIWLPYDNKGIADAERRYLERNFGLICDLDVYSIDTTGSVYLQE</sequence>
<keyword evidence="6 7" id="KW-0472">Membrane</keyword>
<dbReference type="GO" id="GO:0005886">
    <property type="term" value="C:plasma membrane"/>
    <property type="evidence" value="ECO:0007669"/>
    <property type="project" value="TreeGrafter"/>
</dbReference>
<evidence type="ECO:0000256" key="2">
    <source>
        <dbReference type="ARBA" id="ARBA00007779"/>
    </source>
</evidence>
<dbReference type="InterPro" id="IPR003864">
    <property type="entry name" value="CSC1/OSCA1-like_7TM"/>
</dbReference>
<dbReference type="HOGENOM" id="CLU_002458_2_0_1"/>
<dbReference type="EMBL" id="HE650823">
    <property type="protein sequence ID" value="CCF57637.1"/>
    <property type="molecule type" value="Genomic_DNA"/>
</dbReference>
<feature type="transmembrane region" description="Helical" evidence="7">
    <location>
        <begin position="555"/>
        <end position="579"/>
    </location>
</feature>
<evidence type="ECO:0000259" key="8">
    <source>
        <dbReference type="Pfam" id="PF02714"/>
    </source>
</evidence>
<dbReference type="InterPro" id="IPR032880">
    <property type="entry name" value="CSC1/OSCA1-like_N"/>
</dbReference>
<name>H2ATD7_KAZAF</name>
<feature type="transmembrane region" description="Helical" evidence="7">
    <location>
        <begin position="144"/>
        <end position="167"/>
    </location>
</feature>
<dbReference type="GO" id="GO:0030476">
    <property type="term" value="P:ascospore wall assembly"/>
    <property type="evidence" value="ECO:0007669"/>
    <property type="project" value="EnsemblFungi"/>
</dbReference>
<keyword evidence="4 7" id="KW-0812">Transmembrane</keyword>
<evidence type="ECO:0000313" key="10">
    <source>
        <dbReference type="EMBL" id="CCF57637.1"/>
    </source>
</evidence>
<dbReference type="KEGG" id="kaf:KAFR_0C06410"/>
<keyword evidence="3" id="KW-0813">Transport</keyword>
<keyword evidence="11" id="KW-1185">Reference proteome</keyword>
<evidence type="ECO:0000256" key="1">
    <source>
        <dbReference type="ARBA" id="ARBA00004141"/>
    </source>
</evidence>
<gene>
    <name evidence="10" type="primary">KAFR0C06410</name>
    <name evidence="10" type="ORF">KAFR_0C06410</name>
</gene>
<dbReference type="InParanoid" id="H2ATD7"/>
<dbReference type="FunCoup" id="H2ATD7">
    <property type="interactions" value="26"/>
</dbReference>
<feature type="domain" description="CSC1/OSCA1-like N-terminal transmembrane" evidence="9">
    <location>
        <begin position="71"/>
        <end position="208"/>
    </location>
</feature>
<dbReference type="PANTHER" id="PTHR13018">
    <property type="entry name" value="PROBABLE MEMBRANE PROTEIN DUF221-RELATED"/>
    <property type="match status" value="1"/>
</dbReference>
<dbReference type="GeneID" id="13885555"/>
<feature type="transmembrane region" description="Helical" evidence="7">
    <location>
        <begin position="651"/>
        <end position="672"/>
    </location>
</feature>
<dbReference type="InterPro" id="IPR045122">
    <property type="entry name" value="Csc1-like"/>
</dbReference>
<evidence type="ECO:0000259" key="9">
    <source>
        <dbReference type="Pfam" id="PF13967"/>
    </source>
</evidence>
<proteinExistence type="inferred from homology"/>
<feature type="transmembrane region" description="Helical" evidence="7">
    <location>
        <begin position="187"/>
        <end position="206"/>
    </location>
</feature>
<feature type="transmembrane region" description="Helical" evidence="7">
    <location>
        <begin position="745"/>
        <end position="763"/>
    </location>
</feature>
<evidence type="ECO:0000313" key="11">
    <source>
        <dbReference type="Proteomes" id="UP000005220"/>
    </source>
</evidence>
<dbReference type="PANTHER" id="PTHR13018:SF20">
    <property type="entry name" value="SPORULATION-SPECIFIC PROTEIN 75"/>
    <property type="match status" value="1"/>
</dbReference>
<feature type="transmembrane region" description="Helical" evidence="7">
    <location>
        <begin position="514"/>
        <end position="534"/>
    </location>
</feature>
<dbReference type="Pfam" id="PF02714">
    <property type="entry name" value="RSN1_7TM"/>
    <property type="match status" value="1"/>
</dbReference>
<dbReference type="OrthoDB" id="1076608at2759"/>
<organism evidence="10 11">
    <name type="scientific">Kazachstania africana (strain ATCC 22294 / BCRC 22015 / CBS 2517 / CECT 1963 / NBRC 1671 / NRRL Y-8276)</name>
    <name type="common">Yeast</name>
    <name type="synonym">Kluyveromyces africanus</name>
    <dbReference type="NCBI Taxonomy" id="1071382"/>
    <lineage>
        <taxon>Eukaryota</taxon>
        <taxon>Fungi</taxon>
        <taxon>Dikarya</taxon>
        <taxon>Ascomycota</taxon>
        <taxon>Saccharomycotina</taxon>
        <taxon>Saccharomycetes</taxon>
        <taxon>Saccharomycetales</taxon>
        <taxon>Saccharomycetaceae</taxon>
        <taxon>Kazachstania</taxon>
    </lineage>
</organism>
<evidence type="ECO:0000256" key="7">
    <source>
        <dbReference type="SAM" id="Phobius"/>
    </source>
</evidence>
<dbReference type="GO" id="GO:0005227">
    <property type="term" value="F:calcium-activated cation channel activity"/>
    <property type="evidence" value="ECO:0007669"/>
    <property type="project" value="InterPro"/>
</dbReference>
<comment type="subcellular location">
    <subcellularLocation>
        <location evidence="1">Membrane</location>
        <topology evidence="1">Multi-pass membrane protein</topology>
    </subcellularLocation>
</comment>
<evidence type="ECO:0000256" key="4">
    <source>
        <dbReference type="ARBA" id="ARBA00022692"/>
    </source>
</evidence>
<evidence type="ECO:0000256" key="3">
    <source>
        <dbReference type="ARBA" id="ARBA00022448"/>
    </source>
</evidence>
<protein>
    <recommendedName>
        <fullName evidence="12">CSC1/OSCA1-like 7TM region domain-containing protein</fullName>
    </recommendedName>
</protein>
<feature type="domain" description="CSC1/OSCA1-like 7TM region" evidence="8">
    <location>
        <begin position="462"/>
        <end position="737"/>
    </location>
</feature>
<comment type="similarity">
    <text evidence="2">Belongs to the CSC1 (TC 1.A.17) family.</text>
</comment>
<evidence type="ECO:0000256" key="5">
    <source>
        <dbReference type="ARBA" id="ARBA00022989"/>
    </source>
</evidence>
<keyword evidence="5 7" id="KW-1133">Transmembrane helix</keyword>
<evidence type="ECO:0000256" key="6">
    <source>
        <dbReference type="ARBA" id="ARBA00023136"/>
    </source>
</evidence>
<dbReference type="Pfam" id="PF13967">
    <property type="entry name" value="RSN1_TM"/>
    <property type="match status" value="1"/>
</dbReference>
<dbReference type="Proteomes" id="UP000005220">
    <property type="component" value="Chromosome 3"/>
</dbReference>